<evidence type="ECO:0000256" key="1">
    <source>
        <dbReference type="ARBA" id="ARBA00004141"/>
    </source>
</evidence>
<name>A0A6G9AY66_9BACT</name>
<feature type="transmembrane region" description="Helical" evidence="6">
    <location>
        <begin position="243"/>
        <end position="261"/>
    </location>
</feature>
<feature type="transmembrane region" description="Helical" evidence="6">
    <location>
        <begin position="85"/>
        <end position="103"/>
    </location>
</feature>
<dbReference type="InterPro" id="IPR004710">
    <property type="entry name" value="Bilac:Na_transpt"/>
</dbReference>
<keyword evidence="3 6" id="KW-1133">Transmembrane helix</keyword>
<feature type="transmembrane region" description="Helical" evidence="6">
    <location>
        <begin position="334"/>
        <end position="359"/>
    </location>
</feature>
<organism evidence="7 8">
    <name type="scientific">Spirosoma aureum</name>
    <dbReference type="NCBI Taxonomy" id="2692134"/>
    <lineage>
        <taxon>Bacteria</taxon>
        <taxon>Pseudomonadati</taxon>
        <taxon>Bacteroidota</taxon>
        <taxon>Cytophagia</taxon>
        <taxon>Cytophagales</taxon>
        <taxon>Cytophagaceae</taxon>
        <taxon>Spirosoma</taxon>
    </lineage>
</organism>
<reference evidence="7 8" key="1">
    <citation type="submission" date="2020-03" db="EMBL/GenBank/DDBJ databases">
        <authorList>
            <person name="Kim M.K."/>
        </authorList>
    </citation>
    <scope>NUCLEOTIDE SEQUENCE [LARGE SCALE GENOMIC DNA]</scope>
    <source>
        <strain evidence="7 8">BT328</strain>
    </source>
</reference>
<dbReference type="Gene3D" id="1.20.1530.20">
    <property type="match status" value="2"/>
</dbReference>
<feature type="transmembrane region" description="Helical" evidence="6">
    <location>
        <begin position="115"/>
        <end position="138"/>
    </location>
</feature>
<protein>
    <submittedName>
        <fullName evidence="7">Bile acid:sodium symporter family protein</fullName>
    </submittedName>
</protein>
<evidence type="ECO:0000256" key="5">
    <source>
        <dbReference type="SAM" id="MobiDB-lite"/>
    </source>
</evidence>
<feature type="transmembrane region" description="Helical" evidence="6">
    <location>
        <begin position="171"/>
        <end position="192"/>
    </location>
</feature>
<dbReference type="EMBL" id="CP050063">
    <property type="protein sequence ID" value="QIP17360.1"/>
    <property type="molecule type" value="Genomic_DNA"/>
</dbReference>
<evidence type="ECO:0000256" key="4">
    <source>
        <dbReference type="ARBA" id="ARBA00023136"/>
    </source>
</evidence>
<keyword evidence="8" id="KW-1185">Reference proteome</keyword>
<feature type="transmembrane region" description="Helical" evidence="6">
    <location>
        <begin position="144"/>
        <end position="164"/>
    </location>
</feature>
<sequence length="449" mass="47981">MRFSSILLTLASLLLLSTGVLTLAGSPFPIGPLLVLALVLLAIAFRGFSSLKGFSYTIWILAAVSVAMFYPAYFFTVGDFQLKRLIVPFVQLTMFGMGAHMSFDDFKGVIKMPKGVFIGIGCHFIIMPLVGFSLSHLFDFPPEIAGGVILIGCVSSAMASNVMSYLSGANLALAVTIGACSTILSPFVTPFLMKWLGGQYVEIDIAHMMIDITNMIIIPIVAGFIFNLFYYAQATQRAKTIQLVVFAGIIGLTNVLLQLIVKQPIGHFLVGLATSFFWFYGLPLLLAIILKKRPGISRAMIENCLSFAAMLGIIINTVIITASGRDNLLQVGGLLIITCLLHNIIGLSIGYLTALLAGLPEKDRRTIAFEVGMQNGGVATGLALQMGKVATVGLASAIFGPLQNVTGSALANWFRKRPVQPAPSQSDNESGTASAWTETTDVPTGSPIN</sequence>
<dbReference type="Pfam" id="PF01758">
    <property type="entry name" value="SBF"/>
    <property type="match status" value="1"/>
</dbReference>
<accession>A0A6G9AY66</accession>
<evidence type="ECO:0000313" key="8">
    <source>
        <dbReference type="Proteomes" id="UP000501802"/>
    </source>
</evidence>
<dbReference type="RefSeq" id="WP_167218143.1">
    <property type="nucleotide sequence ID" value="NZ_CP050063.1"/>
</dbReference>
<dbReference type="InterPro" id="IPR038770">
    <property type="entry name" value="Na+/solute_symporter_sf"/>
</dbReference>
<dbReference type="PANTHER" id="PTHR10361">
    <property type="entry name" value="SODIUM-BILE ACID COTRANSPORTER"/>
    <property type="match status" value="1"/>
</dbReference>
<dbReference type="PANTHER" id="PTHR10361:SF28">
    <property type="entry name" value="P3 PROTEIN-RELATED"/>
    <property type="match status" value="1"/>
</dbReference>
<keyword evidence="2 6" id="KW-0812">Transmembrane</keyword>
<feature type="region of interest" description="Disordered" evidence="5">
    <location>
        <begin position="418"/>
        <end position="449"/>
    </location>
</feature>
<gene>
    <name evidence="7" type="ORF">G8759_34340</name>
</gene>
<dbReference type="AlphaFoldDB" id="A0A6G9AY66"/>
<comment type="subcellular location">
    <subcellularLocation>
        <location evidence="1">Membrane</location>
        <topology evidence="1">Multi-pass membrane protein</topology>
    </subcellularLocation>
</comment>
<feature type="transmembrane region" description="Helical" evidence="6">
    <location>
        <begin position="56"/>
        <end position="73"/>
    </location>
</feature>
<dbReference type="Proteomes" id="UP000501802">
    <property type="component" value="Chromosome"/>
</dbReference>
<evidence type="ECO:0000256" key="2">
    <source>
        <dbReference type="ARBA" id="ARBA00022692"/>
    </source>
</evidence>
<feature type="transmembrane region" description="Helical" evidence="6">
    <location>
        <begin position="267"/>
        <end position="289"/>
    </location>
</feature>
<evidence type="ECO:0000313" key="7">
    <source>
        <dbReference type="EMBL" id="QIP17360.1"/>
    </source>
</evidence>
<proteinExistence type="predicted"/>
<feature type="transmembrane region" description="Helical" evidence="6">
    <location>
        <begin position="301"/>
        <end position="322"/>
    </location>
</feature>
<dbReference type="GO" id="GO:0016020">
    <property type="term" value="C:membrane"/>
    <property type="evidence" value="ECO:0007669"/>
    <property type="project" value="UniProtKB-SubCell"/>
</dbReference>
<feature type="compositionally biased region" description="Polar residues" evidence="5">
    <location>
        <begin position="422"/>
        <end position="449"/>
    </location>
</feature>
<dbReference type="KEGG" id="spib:G8759_34340"/>
<evidence type="ECO:0000256" key="3">
    <source>
        <dbReference type="ARBA" id="ARBA00022989"/>
    </source>
</evidence>
<feature type="transmembrane region" description="Helical" evidence="6">
    <location>
        <begin position="212"/>
        <end position="231"/>
    </location>
</feature>
<evidence type="ECO:0000256" key="6">
    <source>
        <dbReference type="SAM" id="Phobius"/>
    </source>
</evidence>
<keyword evidence="4 6" id="KW-0472">Membrane</keyword>
<dbReference type="InterPro" id="IPR002657">
    <property type="entry name" value="BilAc:Na_symport/Acr3"/>
</dbReference>
<feature type="transmembrane region" description="Helical" evidence="6">
    <location>
        <begin position="32"/>
        <end position="49"/>
    </location>
</feature>